<keyword evidence="5" id="KW-0175">Coiled coil</keyword>
<dbReference type="GO" id="GO:0003677">
    <property type="term" value="F:DNA binding"/>
    <property type="evidence" value="ECO:0007669"/>
    <property type="project" value="InterPro"/>
</dbReference>
<dbReference type="GO" id="GO:1990269">
    <property type="term" value="F:RNA polymerase II C-terminal domain phosphoserine binding"/>
    <property type="evidence" value="ECO:0007669"/>
    <property type="project" value="TreeGrafter"/>
</dbReference>
<evidence type="ECO:0000256" key="4">
    <source>
        <dbReference type="ARBA" id="ARBA00023242"/>
    </source>
</evidence>
<dbReference type="EMBL" id="JADFTS010000001">
    <property type="protein sequence ID" value="KAF9623817.1"/>
    <property type="molecule type" value="Genomic_DNA"/>
</dbReference>
<evidence type="ECO:0000256" key="1">
    <source>
        <dbReference type="ARBA" id="ARBA00004123"/>
    </source>
</evidence>
<comment type="caution">
    <text evidence="8">The sequence shown here is derived from an EMBL/GenBank/DDBJ whole genome shotgun (WGS) entry which is preliminary data.</text>
</comment>
<keyword evidence="9" id="KW-1185">Reference proteome</keyword>
<dbReference type="FunFam" id="3.90.70.200:FF:000003">
    <property type="entry name" value="RNA polymerase-associated protein RTF1"/>
    <property type="match status" value="1"/>
</dbReference>
<evidence type="ECO:0000256" key="5">
    <source>
        <dbReference type="SAM" id="Coils"/>
    </source>
</evidence>
<dbReference type="Proteomes" id="UP000631114">
    <property type="component" value="Unassembled WGS sequence"/>
</dbReference>
<dbReference type="AlphaFoldDB" id="A0A835IW87"/>
<feature type="region of interest" description="Disordered" evidence="6">
    <location>
        <begin position="1"/>
        <end position="104"/>
    </location>
</feature>
<feature type="region of interest" description="Disordered" evidence="6">
    <location>
        <begin position="123"/>
        <end position="180"/>
    </location>
</feature>
<feature type="compositionally biased region" description="Low complexity" evidence="6">
    <location>
        <begin position="218"/>
        <end position="236"/>
    </location>
</feature>
<feature type="domain" description="Plus3" evidence="7">
    <location>
        <begin position="262"/>
        <end position="395"/>
    </location>
</feature>
<sequence length="648" mass="72709">MDDLESLLLEAAGRTGPHGRNLHPRSLSSRQQEASYNNESDSNDDDLGHDTLKPSRSNVPLKKRLDPIEKDDDNGSLSDGCNYGVDNVDGGSDESDVGSDLYKDDYDREQLAQLTELQREMILSDRAQKRDEQRLRDRVRPKQRGKKSQVLKGTPEPTPSRVRSSARFSERVGAKDDALNELRAKRLKKQDLEGHRKLREVSRGNLVDQDAPSVRRNSVMGAQSSDSSQSENQSPSYNKDEESAGEEDLDDSDEGKSDNEDTLMLEDIKEITIRRSQLARWFKEPFFGELIVGCFVRVGIGMKDNRACYRLCIVKNVDATEPNKQYRMENKNTNKYLNVTWGTLEARWQMSVISETPPLEEEFREWVQAMKHAGVQMPTCKQLLEKREAIQKATAFVYSSATVKKMLEEKKSASSRPLNIAAEKERLRREMDVAENELNREEVERIKARLQELEASRQTKGKDLKAVRLAEMNKKNRAENFKNASEKKPVNTSLKAGEEGYDPFSRRWTKSRNYFVSNPVTEDSKNGHVAAESLESGGGNGAAGVAGTTNVAVFPPTAAAGARKLVDTKAPVDQGTVSNSLHNFNLPISLAVLKNFGGPDGFHLGFMARKQRIEASIGCKVPENDGRMHSLTLTISDYKRRRGVLTEL</sequence>
<keyword evidence="3" id="KW-0804">Transcription</keyword>
<dbReference type="InterPro" id="IPR036128">
    <property type="entry name" value="Plus3-like_sf"/>
</dbReference>
<dbReference type="GO" id="GO:0016593">
    <property type="term" value="C:Cdc73/Paf1 complex"/>
    <property type="evidence" value="ECO:0007669"/>
    <property type="project" value="TreeGrafter"/>
</dbReference>
<dbReference type="SUPFAM" id="SSF159042">
    <property type="entry name" value="Plus3-like"/>
    <property type="match status" value="1"/>
</dbReference>
<dbReference type="Gene3D" id="3.90.70.200">
    <property type="entry name" value="Plus-3 domain"/>
    <property type="match status" value="1"/>
</dbReference>
<evidence type="ECO:0000313" key="8">
    <source>
        <dbReference type="EMBL" id="KAF9623817.1"/>
    </source>
</evidence>
<protein>
    <recommendedName>
        <fullName evidence="7">Plus3 domain-containing protein</fullName>
    </recommendedName>
</protein>
<feature type="compositionally biased region" description="Basic and acidic residues" evidence="6">
    <location>
        <begin position="168"/>
        <end position="180"/>
    </location>
</feature>
<keyword evidence="4" id="KW-0539">Nucleus</keyword>
<dbReference type="PANTHER" id="PTHR13115">
    <property type="entry name" value="RNA POLYMERASE-ASSOCIATED PROTEIN RTF1 HOMOLOG"/>
    <property type="match status" value="1"/>
</dbReference>
<dbReference type="InterPro" id="IPR004343">
    <property type="entry name" value="Plus-3_dom"/>
</dbReference>
<proteinExistence type="predicted"/>
<reference evidence="8 9" key="1">
    <citation type="submission" date="2020-10" db="EMBL/GenBank/DDBJ databases">
        <title>The Coptis chinensis genome and diversification of protoberbering-type alkaloids.</title>
        <authorList>
            <person name="Wang B."/>
            <person name="Shu S."/>
            <person name="Song C."/>
            <person name="Liu Y."/>
        </authorList>
    </citation>
    <scope>NUCLEOTIDE SEQUENCE [LARGE SCALE GENOMIC DNA]</scope>
    <source>
        <strain evidence="8">HL-2020</strain>
        <tissue evidence="8">Leaf</tissue>
    </source>
</reference>
<evidence type="ECO:0000256" key="6">
    <source>
        <dbReference type="SAM" id="MobiDB-lite"/>
    </source>
</evidence>
<feature type="compositionally biased region" description="Basic and acidic residues" evidence="6">
    <location>
        <begin position="123"/>
        <end position="140"/>
    </location>
</feature>
<accession>A0A835IW87</accession>
<evidence type="ECO:0000256" key="2">
    <source>
        <dbReference type="ARBA" id="ARBA00023015"/>
    </source>
</evidence>
<dbReference type="OrthoDB" id="166375at2759"/>
<dbReference type="Pfam" id="PF03126">
    <property type="entry name" value="Plus-3"/>
    <property type="match status" value="1"/>
</dbReference>
<evidence type="ECO:0000259" key="7">
    <source>
        <dbReference type="PROSITE" id="PS51360"/>
    </source>
</evidence>
<feature type="compositionally biased region" description="Basic and acidic residues" evidence="6">
    <location>
        <begin position="193"/>
        <end position="202"/>
    </location>
</feature>
<feature type="coiled-coil region" evidence="5">
    <location>
        <begin position="424"/>
        <end position="463"/>
    </location>
</feature>
<feature type="region of interest" description="Disordered" evidence="6">
    <location>
        <begin position="193"/>
        <end position="263"/>
    </location>
</feature>
<dbReference type="PROSITE" id="PS51360">
    <property type="entry name" value="PLUS3"/>
    <property type="match status" value="1"/>
</dbReference>
<comment type="subcellular location">
    <subcellularLocation>
        <location evidence="1">Nucleus</location>
    </subcellularLocation>
</comment>
<evidence type="ECO:0000313" key="9">
    <source>
        <dbReference type="Proteomes" id="UP000631114"/>
    </source>
</evidence>
<feature type="compositionally biased region" description="Acidic residues" evidence="6">
    <location>
        <begin position="243"/>
        <end position="253"/>
    </location>
</feature>
<dbReference type="SMART" id="SM00719">
    <property type="entry name" value="Plus3"/>
    <property type="match status" value="1"/>
</dbReference>
<dbReference type="PANTHER" id="PTHR13115:SF8">
    <property type="entry name" value="RNA POLYMERASE-ASSOCIATED PROTEIN RTF1 HOMOLOG"/>
    <property type="match status" value="1"/>
</dbReference>
<name>A0A835IW87_9MAGN</name>
<gene>
    <name evidence="8" type="ORF">IFM89_005402</name>
</gene>
<organism evidence="8 9">
    <name type="scientific">Coptis chinensis</name>
    <dbReference type="NCBI Taxonomy" id="261450"/>
    <lineage>
        <taxon>Eukaryota</taxon>
        <taxon>Viridiplantae</taxon>
        <taxon>Streptophyta</taxon>
        <taxon>Embryophyta</taxon>
        <taxon>Tracheophyta</taxon>
        <taxon>Spermatophyta</taxon>
        <taxon>Magnoliopsida</taxon>
        <taxon>Ranunculales</taxon>
        <taxon>Ranunculaceae</taxon>
        <taxon>Coptidoideae</taxon>
        <taxon>Coptis</taxon>
    </lineage>
</organism>
<keyword evidence="2" id="KW-0805">Transcription regulation</keyword>
<evidence type="ECO:0000256" key="3">
    <source>
        <dbReference type="ARBA" id="ARBA00023163"/>
    </source>
</evidence>